<dbReference type="PANTHER" id="PTHR42798:SF6">
    <property type="entry name" value="CELL DIVISION ATP-BINDING PROTEIN FTSE"/>
    <property type="match status" value="1"/>
</dbReference>
<dbReference type="AlphaFoldDB" id="F7PVH8"/>
<evidence type="ECO:0000256" key="8">
    <source>
        <dbReference type="ARBA" id="ARBA00023136"/>
    </source>
</evidence>
<feature type="domain" description="ABC transporter" evidence="11">
    <location>
        <begin position="2"/>
        <end position="240"/>
    </location>
</feature>
<evidence type="ECO:0000313" key="12">
    <source>
        <dbReference type="EMBL" id="ERJ12854.1"/>
    </source>
</evidence>
<reference evidence="12 13" key="2">
    <citation type="journal article" date="2013" name="PLoS ONE">
        <title>INDIGO - INtegrated Data Warehouse of MIcrobial GenOmes with Examples from the Red Sea Extremophiles.</title>
        <authorList>
            <person name="Alam I."/>
            <person name="Antunes A."/>
            <person name="Kamau A.A."/>
            <person name="Ba Alawi W."/>
            <person name="Kalkatawi M."/>
            <person name="Stingl U."/>
            <person name="Bajic V.B."/>
        </authorList>
    </citation>
    <scope>NUCLEOTIDE SEQUENCE [LARGE SCALE GENOMIC DNA]</scope>
    <source>
        <strain evidence="12 13">SSD-17B</strain>
    </source>
</reference>
<evidence type="ECO:0000256" key="3">
    <source>
        <dbReference type="ARBA" id="ARBA00022475"/>
    </source>
</evidence>
<dbReference type="InterPro" id="IPR003838">
    <property type="entry name" value="ABC3_permease_C"/>
</dbReference>
<dbReference type="PROSITE" id="PS50893">
    <property type="entry name" value="ABC_TRANSPORTER_2"/>
    <property type="match status" value="1"/>
</dbReference>
<accession>F7PVH8</accession>
<reference evidence="12 13" key="1">
    <citation type="journal article" date="2011" name="J. Bacteriol.">
        <title>Genome sequence of Haloplasma contractile, an unusual contractile bacterium from a deep-sea anoxic brine lake.</title>
        <authorList>
            <person name="Antunes A."/>
            <person name="Alam I."/>
            <person name="El Dorry H."/>
            <person name="Siam R."/>
            <person name="Robertson A."/>
            <person name="Bajic V.B."/>
            <person name="Stingl U."/>
        </authorList>
    </citation>
    <scope>NUCLEOTIDE SEQUENCE [LARGE SCALE GENOMIC DNA]</scope>
    <source>
        <strain evidence="12 13">SSD-17B</strain>
    </source>
</reference>
<keyword evidence="6 12" id="KW-0067">ATP-binding</keyword>
<dbReference type="OrthoDB" id="2079174at2"/>
<dbReference type="PROSITE" id="PS00211">
    <property type="entry name" value="ABC_TRANSPORTER_1"/>
    <property type="match status" value="1"/>
</dbReference>
<dbReference type="eggNOG" id="COG1136">
    <property type="taxonomic scope" value="Bacteria"/>
</dbReference>
<feature type="transmembrane region" description="Helical" evidence="10">
    <location>
        <begin position="623"/>
        <end position="648"/>
    </location>
</feature>
<dbReference type="SUPFAM" id="SSF52540">
    <property type="entry name" value="P-loop containing nucleoside triphosphate hydrolases"/>
    <property type="match status" value="1"/>
</dbReference>
<keyword evidence="13" id="KW-1185">Reference proteome</keyword>
<evidence type="ECO:0000259" key="11">
    <source>
        <dbReference type="PROSITE" id="PS50893"/>
    </source>
</evidence>
<keyword evidence="5" id="KW-0547">Nucleotide-binding</keyword>
<protein>
    <submittedName>
        <fullName evidence="12">Macrolide transport system ATP-binding-permease protein</fullName>
        <ecNumber evidence="12">3.6.3.-</ecNumber>
    </submittedName>
</protein>
<dbReference type="Pfam" id="PF02687">
    <property type="entry name" value="FtsX"/>
    <property type="match status" value="1"/>
</dbReference>
<keyword evidence="4 10" id="KW-0812">Transmembrane</keyword>
<dbReference type="Proteomes" id="UP000005707">
    <property type="component" value="Unassembled WGS sequence"/>
</dbReference>
<sequence>MLQLKYIKKVYKTKFTEQVALKGIELSFEKGEFVSILGPSGCGKTTLLNIIGGLDRYTSGDLVINGKSTKEFNAKDWDAYRNNSIGFVFQNYNLIHHISILENVEMGMTLSGITKEVRREKARGVLTRVGLEEHLNKNPYQLSGGQKQRVAIARALANDPDVILADEPTGALDTETSEEVLSLIQEIAEEKLVIMVTHNQEIANEYSSRIVRLLDGEVVDDSRPTEPLEQEDTYDPNRTAMSFFTALNLSFNNLRTKKWRTLITAFAGSIGIIGIALVLSISNGFNESIDALEKDTFSGFPLMVNKYKMETGVRVQFGPDKRDDSLEDVLVPYDSQARNRHENKINEDYIAYINELDDSLYTSLEFSYGVSEHLLTKSLDTVNVVNPRSIGWSTLFDDDEFTTSQYDILEGRLPENKEEIVVVIDLKNQIDKRVLSAFGFELNDEIAFDKILGKELVVGSNNSIYTELDGRFNIVTNQEDLTNAYEGGLKLTVVGLLRGKEDGLQSNSRGVYYKSELTESIITDAKDSNVCSVQTNADYNVLTGIPFNTSAQSKDDVLHYLGCISTPSSINIYPTGTEEKSEIKAYLDDYNTGKIKDDQILYEDLSKTITDMMGQMVSMISSVLVSFAAISLVVSSIMIGIITYVSVLERTKEIGILRALGARKKDISRVFNAETIIVGLTAGVLGIFITYLLSFPINRVLSNMTEGLENVVKMTLRHSVLLIITSMLLTFIAGLIPSRIAAKKHPVEALRHNE</sequence>
<dbReference type="RefSeq" id="WP_008825733.1">
    <property type="nucleotide sequence ID" value="NZ_AFNU02000003.1"/>
</dbReference>
<dbReference type="InParanoid" id="F7PVH8"/>
<dbReference type="PANTHER" id="PTHR42798">
    <property type="entry name" value="LIPOPROTEIN-RELEASING SYSTEM ATP-BINDING PROTEIN LOLD"/>
    <property type="match status" value="1"/>
</dbReference>
<dbReference type="InterPro" id="IPR017871">
    <property type="entry name" value="ABC_transporter-like_CS"/>
</dbReference>
<dbReference type="EC" id="3.6.3.-" evidence="12"/>
<evidence type="ECO:0000256" key="4">
    <source>
        <dbReference type="ARBA" id="ARBA00022692"/>
    </source>
</evidence>
<evidence type="ECO:0000256" key="10">
    <source>
        <dbReference type="SAM" id="Phobius"/>
    </source>
</evidence>
<dbReference type="InterPro" id="IPR027417">
    <property type="entry name" value="P-loop_NTPase"/>
</dbReference>
<dbReference type="FunFam" id="3.40.50.300:FF:000032">
    <property type="entry name" value="Export ABC transporter ATP-binding protein"/>
    <property type="match status" value="1"/>
</dbReference>
<keyword evidence="3" id="KW-1003">Cell membrane</keyword>
<comment type="subcellular location">
    <subcellularLocation>
        <location evidence="1">Cell inner membrane</location>
        <topology evidence="1">Multi-pass membrane protein</topology>
    </subcellularLocation>
</comment>
<dbReference type="GO" id="GO:0016887">
    <property type="term" value="F:ATP hydrolysis activity"/>
    <property type="evidence" value="ECO:0007669"/>
    <property type="project" value="InterPro"/>
</dbReference>
<evidence type="ECO:0000256" key="6">
    <source>
        <dbReference type="ARBA" id="ARBA00022840"/>
    </source>
</evidence>
<dbReference type="InterPro" id="IPR003593">
    <property type="entry name" value="AAA+_ATPase"/>
</dbReference>
<keyword evidence="12" id="KW-0378">Hydrolase</keyword>
<keyword evidence="2" id="KW-0813">Transport</keyword>
<proteinExistence type="inferred from homology"/>
<dbReference type="eggNOG" id="COG0577">
    <property type="taxonomic scope" value="Bacteria"/>
</dbReference>
<evidence type="ECO:0000256" key="9">
    <source>
        <dbReference type="ARBA" id="ARBA00038388"/>
    </source>
</evidence>
<dbReference type="SMART" id="SM00382">
    <property type="entry name" value="AAA"/>
    <property type="match status" value="1"/>
</dbReference>
<evidence type="ECO:0000256" key="5">
    <source>
        <dbReference type="ARBA" id="ARBA00022741"/>
    </source>
</evidence>
<dbReference type="CDD" id="cd03255">
    <property type="entry name" value="ABC_MJ0796_LolCDE_FtsE"/>
    <property type="match status" value="1"/>
</dbReference>
<evidence type="ECO:0000256" key="1">
    <source>
        <dbReference type="ARBA" id="ARBA00004429"/>
    </source>
</evidence>
<dbReference type="Pfam" id="PF00005">
    <property type="entry name" value="ABC_tran"/>
    <property type="match status" value="1"/>
</dbReference>
<feature type="transmembrane region" description="Helical" evidence="10">
    <location>
        <begin position="715"/>
        <end position="736"/>
    </location>
</feature>
<evidence type="ECO:0000256" key="7">
    <source>
        <dbReference type="ARBA" id="ARBA00022989"/>
    </source>
</evidence>
<dbReference type="STRING" id="1033810.HLPCO_001194"/>
<evidence type="ECO:0000256" key="2">
    <source>
        <dbReference type="ARBA" id="ARBA00022448"/>
    </source>
</evidence>
<dbReference type="GO" id="GO:0005524">
    <property type="term" value="F:ATP binding"/>
    <property type="evidence" value="ECO:0007669"/>
    <property type="project" value="UniProtKB-KW"/>
</dbReference>
<keyword evidence="8 10" id="KW-0472">Membrane</keyword>
<feature type="transmembrane region" description="Helical" evidence="10">
    <location>
        <begin position="262"/>
        <end position="281"/>
    </location>
</feature>
<dbReference type="GO" id="GO:0022857">
    <property type="term" value="F:transmembrane transporter activity"/>
    <property type="evidence" value="ECO:0007669"/>
    <property type="project" value="UniProtKB-ARBA"/>
</dbReference>
<gene>
    <name evidence="12" type="ORF">HLPCO_001194</name>
</gene>
<evidence type="ECO:0000313" key="13">
    <source>
        <dbReference type="Proteomes" id="UP000005707"/>
    </source>
</evidence>
<dbReference type="Gene3D" id="3.40.50.300">
    <property type="entry name" value="P-loop containing nucleotide triphosphate hydrolases"/>
    <property type="match status" value="1"/>
</dbReference>
<comment type="similarity">
    <text evidence="9">Belongs to the ABC transporter superfamily. Macrolide exporter (TC 3.A.1.122) family.</text>
</comment>
<organism evidence="12 13">
    <name type="scientific">Haloplasma contractile SSD-17B</name>
    <dbReference type="NCBI Taxonomy" id="1033810"/>
    <lineage>
        <taxon>Bacteria</taxon>
        <taxon>Bacillati</taxon>
        <taxon>Mycoplasmatota</taxon>
        <taxon>Mollicutes</taxon>
        <taxon>Haloplasmatales</taxon>
        <taxon>Haloplasmataceae</taxon>
        <taxon>Haloplasma</taxon>
    </lineage>
</organism>
<dbReference type="InterPro" id="IPR017911">
    <property type="entry name" value="MacB-like_ATP-bd"/>
</dbReference>
<comment type="caution">
    <text evidence="12">The sequence shown here is derived from an EMBL/GenBank/DDBJ whole genome shotgun (WGS) entry which is preliminary data.</text>
</comment>
<name>F7PVH8_9MOLU</name>
<feature type="transmembrane region" description="Helical" evidence="10">
    <location>
        <begin position="669"/>
        <end position="695"/>
    </location>
</feature>
<dbReference type="GO" id="GO:0098796">
    <property type="term" value="C:membrane protein complex"/>
    <property type="evidence" value="ECO:0007669"/>
    <property type="project" value="UniProtKB-ARBA"/>
</dbReference>
<dbReference type="GO" id="GO:0005886">
    <property type="term" value="C:plasma membrane"/>
    <property type="evidence" value="ECO:0007669"/>
    <property type="project" value="UniProtKB-SubCell"/>
</dbReference>
<dbReference type="EMBL" id="AFNU02000003">
    <property type="protein sequence ID" value="ERJ12854.1"/>
    <property type="molecule type" value="Genomic_DNA"/>
</dbReference>
<keyword evidence="7 10" id="KW-1133">Transmembrane helix</keyword>
<dbReference type="InterPro" id="IPR003439">
    <property type="entry name" value="ABC_transporter-like_ATP-bd"/>
</dbReference>